<keyword evidence="8" id="KW-1185">Reference proteome</keyword>
<keyword evidence="3 5" id="KW-1133">Transmembrane helix</keyword>
<dbReference type="GO" id="GO:0016020">
    <property type="term" value="C:membrane"/>
    <property type="evidence" value="ECO:0007669"/>
    <property type="project" value="UniProtKB-SubCell"/>
</dbReference>
<dbReference type="SUPFAM" id="SSF48317">
    <property type="entry name" value="Acid phosphatase/Vanadium-dependent haloperoxidase"/>
    <property type="match status" value="1"/>
</dbReference>
<dbReference type="Gene3D" id="1.20.144.10">
    <property type="entry name" value="Phosphatidic acid phosphatase type 2/haloperoxidase"/>
    <property type="match status" value="1"/>
</dbReference>
<sequence length="301" mass="34112">MGIHKQTNGIVCNGSTATHDSGPAYTPLGPLPRAHYCRQIVDVIKSAIPYLAFLAIYGINPHVHILPRFEDVNCIHLYNVSAFEYTILHCQVHELVSSLHNVVLDFLSAVPYLMHYALPVIYPAFLYFTGRLELISRFYWLMGITMWVMFIIWKFLPTAPPWMYDNMEQYAKSGTTAPPLHLMHREGCAFARLDRLTGLKFFFNMFGGNPVPFASFPSGHVAWPMCIYVTSAPGGRIFAIYVLWVAWATLYSCHHYLSDAVVAALMVVILYKISNYVSEKLRQRTKPLCNLPAVVCSLNIV</sequence>
<dbReference type="EMBL" id="JAODUP010000099">
    <property type="protein sequence ID" value="KAK2162394.1"/>
    <property type="molecule type" value="Genomic_DNA"/>
</dbReference>
<dbReference type="InterPro" id="IPR036938">
    <property type="entry name" value="PAP2/HPO_sf"/>
</dbReference>
<dbReference type="InterPro" id="IPR052185">
    <property type="entry name" value="IPC_Synthase-Related"/>
</dbReference>
<comment type="subcellular location">
    <subcellularLocation>
        <location evidence="1">Membrane</location>
        <topology evidence="1">Multi-pass membrane protein</topology>
    </subcellularLocation>
</comment>
<evidence type="ECO:0000256" key="5">
    <source>
        <dbReference type="SAM" id="Phobius"/>
    </source>
</evidence>
<evidence type="ECO:0000256" key="3">
    <source>
        <dbReference type="ARBA" id="ARBA00022989"/>
    </source>
</evidence>
<keyword evidence="4 5" id="KW-0472">Membrane</keyword>
<proteinExistence type="predicted"/>
<dbReference type="PANTHER" id="PTHR31310">
    <property type="match status" value="1"/>
</dbReference>
<dbReference type="Pfam" id="PF14378">
    <property type="entry name" value="PAP2_3"/>
    <property type="match status" value="1"/>
</dbReference>
<dbReference type="InterPro" id="IPR026841">
    <property type="entry name" value="Aur1/Ipt1"/>
</dbReference>
<gene>
    <name evidence="7" type="ORF">LSH36_99g00015</name>
</gene>
<comment type="caution">
    <text evidence="7">The sequence shown here is derived from an EMBL/GenBank/DDBJ whole genome shotgun (WGS) entry which is preliminary data.</text>
</comment>
<feature type="domain" description="Inositolphosphotransferase Aur1/Ipt1" evidence="6">
    <location>
        <begin position="92"/>
        <end position="271"/>
    </location>
</feature>
<feature type="transmembrane region" description="Helical" evidence="5">
    <location>
        <begin position="106"/>
        <end position="126"/>
    </location>
</feature>
<keyword evidence="2 5" id="KW-0812">Transmembrane</keyword>
<dbReference type="AlphaFoldDB" id="A0AAD9K009"/>
<feature type="transmembrane region" description="Helical" evidence="5">
    <location>
        <begin position="138"/>
        <end position="156"/>
    </location>
</feature>
<reference evidence="7" key="1">
    <citation type="journal article" date="2023" name="Mol. Biol. Evol.">
        <title>Third-Generation Sequencing Reveals the Adaptive Role of the Epigenome in Three Deep-Sea Polychaetes.</title>
        <authorList>
            <person name="Perez M."/>
            <person name="Aroh O."/>
            <person name="Sun Y."/>
            <person name="Lan Y."/>
            <person name="Juniper S.K."/>
            <person name="Young C.R."/>
            <person name="Angers B."/>
            <person name="Qian P.Y."/>
        </authorList>
    </citation>
    <scope>NUCLEOTIDE SEQUENCE</scope>
    <source>
        <strain evidence="7">P08H-3</strain>
    </source>
</reference>
<feature type="transmembrane region" description="Helical" evidence="5">
    <location>
        <begin position="256"/>
        <end position="274"/>
    </location>
</feature>
<evidence type="ECO:0000256" key="2">
    <source>
        <dbReference type="ARBA" id="ARBA00022692"/>
    </source>
</evidence>
<name>A0AAD9K009_9ANNE</name>
<protein>
    <recommendedName>
        <fullName evidence="6">Inositolphosphotransferase Aur1/Ipt1 domain-containing protein</fullName>
    </recommendedName>
</protein>
<evidence type="ECO:0000313" key="7">
    <source>
        <dbReference type="EMBL" id="KAK2162394.1"/>
    </source>
</evidence>
<dbReference type="Proteomes" id="UP001208570">
    <property type="component" value="Unassembled WGS sequence"/>
</dbReference>
<dbReference type="PANTHER" id="PTHR31310:SF7">
    <property type="entry name" value="PA-PHOSPHATASE RELATED-FAMILY PROTEIN DDB_G0268928"/>
    <property type="match status" value="1"/>
</dbReference>
<feature type="transmembrane region" description="Helical" evidence="5">
    <location>
        <begin position="221"/>
        <end position="244"/>
    </location>
</feature>
<evidence type="ECO:0000313" key="8">
    <source>
        <dbReference type="Proteomes" id="UP001208570"/>
    </source>
</evidence>
<evidence type="ECO:0000259" key="6">
    <source>
        <dbReference type="Pfam" id="PF14378"/>
    </source>
</evidence>
<organism evidence="7 8">
    <name type="scientific">Paralvinella palmiformis</name>
    <dbReference type="NCBI Taxonomy" id="53620"/>
    <lineage>
        <taxon>Eukaryota</taxon>
        <taxon>Metazoa</taxon>
        <taxon>Spiralia</taxon>
        <taxon>Lophotrochozoa</taxon>
        <taxon>Annelida</taxon>
        <taxon>Polychaeta</taxon>
        <taxon>Sedentaria</taxon>
        <taxon>Canalipalpata</taxon>
        <taxon>Terebellida</taxon>
        <taxon>Terebelliformia</taxon>
        <taxon>Alvinellidae</taxon>
        <taxon>Paralvinella</taxon>
    </lineage>
</organism>
<evidence type="ECO:0000256" key="4">
    <source>
        <dbReference type="ARBA" id="ARBA00023136"/>
    </source>
</evidence>
<accession>A0AAD9K009</accession>
<evidence type="ECO:0000256" key="1">
    <source>
        <dbReference type="ARBA" id="ARBA00004141"/>
    </source>
</evidence>